<evidence type="ECO:0000259" key="6">
    <source>
        <dbReference type="PROSITE" id="PS50923"/>
    </source>
</evidence>
<evidence type="ECO:0000259" key="5">
    <source>
        <dbReference type="PROSITE" id="PS01180"/>
    </source>
</evidence>
<dbReference type="PANTHER" id="PTHR24251">
    <property type="entry name" value="OVOCHYMASE-RELATED"/>
    <property type="match status" value="1"/>
</dbReference>
<evidence type="ECO:0000256" key="4">
    <source>
        <dbReference type="PROSITE-ProRule" id="PRU00302"/>
    </source>
</evidence>
<proteinExistence type="predicted"/>
<feature type="disulfide bond" evidence="3">
    <location>
        <begin position="26"/>
        <end position="41"/>
    </location>
</feature>
<dbReference type="InterPro" id="IPR000859">
    <property type="entry name" value="CUB_dom"/>
</dbReference>
<name>A0A812B4X0_ACAPH</name>
<evidence type="ECO:0000313" key="8">
    <source>
        <dbReference type="Proteomes" id="UP000597762"/>
    </source>
</evidence>
<dbReference type="SMART" id="SM00192">
    <property type="entry name" value="LDLa"/>
    <property type="match status" value="1"/>
</dbReference>
<evidence type="ECO:0000256" key="1">
    <source>
        <dbReference type="ARBA" id="ARBA00022737"/>
    </source>
</evidence>
<dbReference type="SUPFAM" id="SSF57535">
    <property type="entry name" value="Complement control module/SCR domain"/>
    <property type="match status" value="2"/>
</dbReference>
<evidence type="ECO:0000313" key="7">
    <source>
        <dbReference type="EMBL" id="CAE1168920.1"/>
    </source>
</evidence>
<gene>
    <name evidence="7" type="ORF">SPHA_10321</name>
</gene>
<dbReference type="Pfam" id="PF00431">
    <property type="entry name" value="CUB"/>
    <property type="match status" value="2"/>
</dbReference>
<dbReference type="InterPro" id="IPR002172">
    <property type="entry name" value="LDrepeatLR_classA_rpt"/>
</dbReference>
<reference evidence="7" key="1">
    <citation type="submission" date="2021-01" db="EMBL/GenBank/DDBJ databases">
        <authorList>
            <person name="Li R."/>
            <person name="Bekaert M."/>
        </authorList>
    </citation>
    <scope>NUCLEOTIDE SEQUENCE</scope>
    <source>
        <strain evidence="7">Farmed</strain>
    </source>
</reference>
<protein>
    <submittedName>
        <fullName evidence="7">CUBN</fullName>
    </submittedName>
</protein>
<comment type="caution">
    <text evidence="4">Lacks conserved residue(s) required for the propagation of feature annotation.</text>
</comment>
<comment type="caution">
    <text evidence="7">The sequence shown here is derived from an EMBL/GenBank/DDBJ whole genome shotgun (WGS) entry which is preliminary data.</text>
</comment>
<dbReference type="CDD" id="cd00033">
    <property type="entry name" value="CCP"/>
    <property type="match status" value="1"/>
</dbReference>
<dbReference type="InterPro" id="IPR000436">
    <property type="entry name" value="Sushi_SCR_CCP_dom"/>
</dbReference>
<dbReference type="Gene3D" id="4.10.400.10">
    <property type="entry name" value="Low-density Lipoprotein Receptor"/>
    <property type="match status" value="1"/>
</dbReference>
<feature type="domain" description="CUB" evidence="5">
    <location>
        <begin position="351"/>
        <end position="466"/>
    </location>
</feature>
<keyword evidence="2 3" id="KW-1015">Disulfide bond</keyword>
<dbReference type="CDD" id="cd00041">
    <property type="entry name" value="CUB"/>
    <property type="match status" value="2"/>
</dbReference>
<dbReference type="PROSITE" id="PS01180">
    <property type="entry name" value="CUB"/>
    <property type="match status" value="2"/>
</dbReference>
<dbReference type="PROSITE" id="PS50923">
    <property type="entry name" value="SUSHI"/>
    <property type="match status" value="1"/>
</dbReference>
<evidence type="ECO:0000256" key="3">
    <source>
        <dbReference type="PROSITE-ProRule" id="PRU00124"/>
    </source>
</evidence>
<dbReference type="Gene3D" id="2.60.120.290">
    <property type="entry name" value="Spermadhesin, CUB domain"/>
    <property type="match status" value="2"/>
</dbReference>
<dbReference type="OrthoDB" id="6154373at2759"/>
<keyword evidence="1" id="KW-0677">Repeat</keyword>
<dbReference type="InterPro" id="IPR035914">
    <property type="entry name" value="Sperma_CUB_dom_sf"/>
</dbReference>
<dbReference type="SMART" id="SM00042">
    <property type="entry name" value="CUB"/>
    <property type="match status" value="2"/>
</dbReference>
<organism evidence="7 8">
    <name type="scientific">Acanthosepion pharaonis</name>
    <name type="common">Pharaoh cuttlefish</name>
    <name type="synonym">Sepia pharaonis</name>
    <dbReference type="NCBI Taxonomy" id="158019"/>
    <lineage>
        <taxon>Eukaryota</taxon>
        <taxon>Metazoa</taxon>
        <taxon>Spiralia</taxon>
        <taxon>Lophotrochozoa</taxon>
        <taxon>Mollusca</taxon>
        <taxon>Cephalopoda</taxon>
        <taxon>Coleoidea</taxon>
        <taxon>Decapodiformes</taxon>
        <taxon>Sepiida</taxon>
        <taxon>Sepiina</taxon>
        <taxon>Sepiidae</taxon>
        <taxon>Acanthosepion</taxon>
    </lineage>
</organism>
<dbReference type="InterPro" id="IPR036055">
    <property type="entry name" value="LDL_receptor-like_sf"/>
</dbReference>
<dbReference type="EMBL" id="CAHIKZ030000333">
    <property type="protein sequence ID" value="CAE1168920.1"/>
    <property type="molecule type" value="Genomic_DNA"/>
</dbReference>
<dbReference type="Gene3D" id="2.10.70.10">
    <property type="entry name" value="Complement Module, domain 1"/>
    <property type="match status" value="1"/>
</dbReference>
<feature type="domain" description="Sushi" evidence="6">
    <location>
        <begin position="467"/>
        <end position="524"/>
    </location>
</feature>
<keyword evidence="4" id="KW-0768">Sushi</keyword>
<accession>A0A812B4X0</accession>
<sequence>MRFKNNTFNCKISGKHSACLNKTNVCNGVPDCLNGFDESNCPERNRFYIRKDAGNINSMNIFNQNNPIENGIIYQWTIEGKLGSLLQLSLNVTDALNDLSVLEIWLGGPTLQDSYRYGTYTESLTEPEIITSNNNFAIIRFAVQENIKQDTLIITWSSDPRCYWKRVPYHPEVNVDYDDTITLNSADNITFCLEKCNSNCSAVTFNKFETVCHLFELAPLPYKSSCCESYVKICPEKPKYLQEMIVTDTFQEVHSTTYPFEYWENIHHSWILTAPPWEIITLQFLDVDIDPQSSIIVYNGRNSTYGILAKLVSGSMPIVLFSSGNTLSIQFMTGPRPVIRRGFFARYRLGCNIYTSTNFIQLQSPGYDVSGSYLPLLNCMWEIRSINYPPAMSLKFDPKFGLKMNQNFLKIYNGTMLNDTAQFTGKGITGNLTPEDMQSFSGIFNLQFVTNSIVSDIGFRATFSARNYCGFLPDLAYGYWENVTGFYSGDSATYKCRENYEYAANDTVHCTGDGFWKPFPACRLKTCPPIYDLADGYWVKLNDSYRAMCNEYRHLNGDPLVVCWDGKWQEVKCEKIPCKYFYMPKYAERITPENVTYYLANSHLRR</sequence>
<dbReference type="Pfam" id="PF00084">
    <property type="entry name" value="Sushi"/>
    <property type="match status" value="1"/>
</dbReference>
<keyword evidence="8" id="KW-1185">Reference proteome</keyword>
<dbReference type="AlphaFoldDB" id="A0A812B4X0"/>
<dbReference type="PROSITE" id="PS50068">
    <property type="entry name" value="LDLRA_2"/>
    <property type="match status" value="1"/>
</dbReference>
<dbReference type="CDD" id="cd00112">
    <property type="entry name" value="LDLa"/>
    <property type="match status" value="1"/>
</dbReference>
<dbReference type="Proteomes" id="UP000597762">
    <property type="component" value="Unassembled WGS sequence"/>
</dbReference>
<dbReference type="InterPro" id="IPR035976">
    <property type="entry name" value="Sushi/SCR/CCP_sf"/>
</dbReference>
<evidence type="ECO:0000256" key="2">
    <source>
        <dbReference type="ARBA" id="ARBA00023157"/>
    </source>
</evidence>
<feature type="domain" description="CUB" evidence="5">
    <location>
        <begin position="227"/>
        <end position="350"/>
    </location>
</feature>
<dbReference type="SUPFAM" id="SSF49854">
    <property type="entry name" value="Spermadhesin, CUB domain"/>
    <property type="match status" value="3"/>
</dbReference>
<dbReference type="SMART" id="SM00032">
    <property type="entry name" value="CCP"/>
    <property type="match status" value="2"/>
</dbReference>
<dbReference type="SUPFAM" id="SSF57424">
    <property type="entry name" value="LDL receptor-like module"/>
    <property type="match status" value="1"/>
</dbReference>